<gene>
    <name evidence="1" type="ORF">FDP41_003679</name>
</gene>
<dbReference type="AlphaFoldDB" id="A0A6A5BPS3"/>
<evidence type="ECO:0000313" key="1">
    <source>
        <dbReference type="EMBL" id="KAF0977026.1"/>
    </source>
</evidence>
<reference evidence="1 2" key="1">
    <citation type="journal article" date="2019" name="Sci. Rep.">
        <title>Nanopore sequencing improves the draft genome of the human pathogenic amoeba Naegleria fowleri.</title>
        <authorList>
            <person name="Liechti N."/>
            <person name="Schurch N."/>
            <person name="Bruggmann R."/>
            <person name="Wittwer M."/>
        </authorList>
    </citation>
    <scope>NUCLEOTIDE SEQUENCE [LARGE SCALE GENOMIC DNA]</scope>
    <source>
        <strain evidence="1 2">ATCC 30894</strain>
    </source>
</reference>
<organism evidence="1 2">
    <name type="scientific">Naegleria fowleri</name>
    <name type="common">Brain eating amoeba</name>
    <dbReference type="NCBI Taxonomy" id="5763"/>
    <lineage>
        <taxon>Eukaryota</taxon>
        <taxon>Discoba</taxon>
        <taxon>Heterolobosea</taxon>
        <taxon>Tetramitia</taxon>
        <taxon>Eutetramitia</taxon>
        <taxon>Vahlkampfiidae</taxon>
        <taxon>Naegleria</taxon>
    </lineage>
</organism>
<dbReference type="VEuPathDB" id="AmoebaDB:NF0125560"/>
<dbReference type="GeneID" id="68110897"/>
<sequence>MSNDSNTQSHPQQSRTTLQPCSEIELSSLTLEEIILAIQKIVDDAQKNPVIFFSSLSSSSAKTCQPITKLTEFLLLLLILQVVPSYVNK</sequence>
<comment type="caution">
    <text evidence="1">The sequence shown here is derived from an EMBL/GenBank/DDBJ whole genome shotgun (WGS) entry which is preliminary data.</text>
</comment>
<name>A0A6A5BPS3_NAEFO</name>
<dbReference type="OrthoDB" id="10688604at2759"/>
<dbReference type="Proteomes" id="UP000444721">
    <property type="component" value="Unassembled WGS sequence"/>
</dbReference>
<protein>
    <submittedName>
        <fullName evidence="1">Uncharacterized protein</fullName>
    </submittedName>
</protein>
<dbReference type="EMBL" id="VFQX01000035">
    <property type="protein sequence ID" value="KAF0977026.1"/>
    <property type="molecule type" value="Genomic_DNA"/>
</dbReference>
<evidence type="ECO:0000313" key="2">
    <source>
        <dbReference type="Proteomes" id="UP000444721"/>
    </source>
</evidence>
<dbReference type="RefSeq" id="XP_044561739.1">
    <property type="nucleotide sequence ID" value="XM_044707009.1"/>
</dbReference>
<dbReference type="VEuPathDB" id="AmoebaDB:NfTy_065140"/>
<dbReference type="VEuPathDB" id="AmoebaDB:FDP41_003679"/>
<accession>A0A6A5BPS3</accession>
<proteinExistence type="predicted"/>
<keyword evidence="2" id="KW-1185">Reference proteome</keyword>